<dbReference type="SUPFAM" id="SSF46689">
    <property type="entry name" value="Homeodomain-like"/>
    <property type="match status" value="1"/>
</dbReference>
<evidence type="ECO:0000313" key="14">
    <source>
        <dbReference type="Proteomes" id="UP000295058"/>
    </source>
</evidence>
<dbReference type="SMART" id="SM00382">
    <property type="entry name" value="AAA"/>
    <property type="match status" value="1"/>
</dbReference>
<dbReference type="SUPFAM" id="SSF52540">
    <property type="entry name" value="P-loop containing nucleoside triphosphate hydrolases"/>
    <property type="match status" value="1"/>
</dbReference>
<reference evidence="13 14" key="1">
    <citation type="submission" date="2019-03" db="EMBL/GenBank/DDBJ databases">
        <title>Genomic Encyclopedia of Archaeal and Bacterial Type Strains, Phase II (KMG-II): from individual species to whole genera.</title>
        <authorList>
            <person name="Goeker M."/>
        </authorList>
    </citation>
    <scope>NUCLEOTIDE SEQUENCE [LARGE SCALE GENOMIC DNA]</scope>
    <source>
        <strain evidence="13 14">DSM 15594</strain>
    </source>
</reference>
<dbReference type="Pfam" id="PF02954">
    <property type="entry name" value="HTH_8"/>
    <property type="match status" value="1"/>
</dbReference>
<evidence type="ECO:0000256" key="11">
    <source>
        <dbReference type="ARBA" id="ARBA00023163"/>
    </source>
</evidence>
<dbReference type="InterPro" id="IPR058031">
    <property type="entry name" value="AAA_lid_NorR"/>
</dbReference>
<dbReference type="EMBL" id="SODO01000022">
    <property type="protein sequence ID" value="TDW54024.1"/>
    <property type="molecule type" value="Genomic_DNA"/>
</dbReference>
<dbReference type="InterPro" id="IPR009057">
    <property type="entry name" value="Homeodomain-like_sf"/>
</dbReference>
<evidence type="ECO:0000256" key="1">
    <source>
        <dbReference type="ARBA" id="ARBA00004496"/>
    </source>
</evidence>
<dbReference type="PROSITE" id="PS00675">
    <property type="entry name" value="SIGMA54_INTERACT_1"/>
    <property type="match status" value="1"/>
</dbReference>
<evidence type="ECO:0000256" key="8">
    <source>
        <dbReference type="ARBA" id="ARBA00023015"/>
    </source>
</evidence>
<dbReference type="RefSeq" id="WP_243832910.1">
    <property type="nucleotide sequence ID" value="NZ_NQJF01000021.1"/>
</dbReference>
<keyword evidence="4" id="KW-0597">Phosphoprotein</keyword>
<dbReference type="InterPro" id="IPR002078">
    <property type="entry name" value="Sigma_54_int"/>
</dbReference>
<dbReference type="Gene3D" id="1.10.8.60">
    <property type="match status" value="1"/>
</dbReference>
<dbReference type="Gene3D" id="3.30.450.40">
    <property type="match status" value="1"/>
</dbReference>
<evidence type="ECO:0000256" key="10">
    <source>
        <dbReference type="ARBA" id="ARBA00023159"/>
    </source>
</evidence>
<evidence type="ECO:0000256" key="4">
    <source>
        <dbReference type="ARBA" id="ARBA00022553"/>
    </source>
</evidence>
<keyword evidence="3" id="KW-0678">Repressor</keyword>
<dbReference type="PANTHER" id="PTHR32071:SF95">
    <property type="entry name" value="DNA-BINDING TRANSCRIPTIONAL REGULATOR NTRC"/>
    <property type="match status" value="1"/>
</dbReference>
<dbReference type="InterPro" id="IPR025944">
    <property type="entry name" value="Sigma_54_int_dom_CS"/>
</dbReference>
<comment type="caution">
    <text evidence="13">The sequence shown here is derived from an EMBL/GenBank/DDBJ whole genome shotgun (WGS) entry which is preliminary data.</text>
</comment>
<evidence type="ECO:0000256" key="3">
    <source>
        <dbReference type="ARBA" id="ARBA00022491"/>
    </source>
</evidence>
<evidence type="ECO:0000256" key="6">
    <source>
        <dbReference type="ARBA" id="ARBA00022840"/>
    </source>
</evidence>
<dbReference type="InterPro" id="IPR003593">
    <property type="entry name" value="AAA+_ATPase"/>
</dbReference>
<proteinExistence type="predicted"/>
<dbReference type="Proteomes" id="UP000295058">
    <property type="component" value="Unassembled WGS sequence"/>
</dbReference>
<gene>
    <name evidence="13" type="ORF">LY04_03519</name>
</gene>
<protein>
    <submittedName>
        <fullName evidence="13">Sigma-54-dependent transcriptional regulator</fullName>
    </submittedName>
</protein>
<sequence>MMPVPVEHSPVNSKAELALLHRLCKSSSASAVLALWASGLQQLTGCDRADIYLLDQSHSLLVRQISASPEGTRQDNSYSEPADYRHDSLLSAALLGQTPLHLNTAQADGHFRLDFLQAGHTGLPPHTMITALPVRDAANHNQGVLVLLGGRHDDSSQQHTASLTGLCTSFWLQYCRHQQLADCVRQRTPTPAPRPVPLNHSYGLTGNSEAIRQLRRLISKTLHNQSSVLITGETGTGKELVAQAIHHHGPRRSFPFQVQNCASIPESLLESELFGYCRGAFTGADREHMGLIRSAQGGTLFLDEIGDMPLSLQAKLLRVLQEQSVRPLGDTRSYAVNVRIVAATHQNLPDMVASGRFRQDLYYRLAQFPIALPPLRERKDDIALLSQHFADEFAHHARLPAPVLSPALLERLESHHYPGNVRELKNMIERTLLMHGHEASLQPGHLPPELFEQACADQQTEVEDLGAGKLDERLNYLECRVLEQVLHKYHGNQKLAAQELGLSRGAMNYRLKKHQINARNWRI</sequence>
<keyword evidence="8" id="KW-0805">Transcription regulation</keyword>
<dbReference type="InterPro" id="IPR002197">
    <property type="entry name" value="HTH_Fis"/>
</dbReference>
<dbReference type="PROSITE" id="PS00676">
    <property type="entry name" value="SIGMA54_INTERACT_2"/>
    <property type="match status" value="1"/>
</dbReference>
<dbReference type="Gene3D" id="1.10.10.60">
    <property type="entry name" value="Homeodomain-like"/>
    <property type="match status" value="1"/>
</dbReference>
<evidence type="ECO:0000256" key="2">
    <source>
        <dbReference type="ARBA" id="ARBA00022490"/>
    </source>
</evidence>
<dbReference type="SUPFAM" id="SSF55781">
    <property type="entry name" value="GAF domain-like"/>
    <property type="match status" value="1"/>
</dbReference>
<evidence type="ECO:0000256" key="7">
    <source>
        <dbReference type="ARBA" id="ARBA00023012"/>
    </source>
</evidence>
<keyword evidence="11" id="KW-0804">Transcription</keyword>
<dbReference type="Pfam" id="PF25601">
    <property type="entry name" value="AAA_lid_14"/>
    <property type="match status" value="1"/>
</dbReference>
<keyword evidence="14" id="KW-1185">Reference proteome</keyword>
<keyword evidence="5" id="KW-0547">Nucleotide-binding</keyword>
<evidence type="ECO:0000259" key="12">
    <source>
        <dbReference type="PROSITE" id="PS50045"/>
    </source>
</evidence>
<accession>A0ABY2EU92</accession>
<dbReference type="Pfam" id="PF00158">
    <property type="entry name" value="Sigma54_activat"/>
    <property type="match status" value="1"/>
</dbReference>
<keyword evidence="7" id="KW-0902">Two-component regulatory system</keyword>
<dbReference type="PROSITE" id="PS50045">
    <property type="entry name" value="SIGMA54_INTERACT_4"/>
    <property type="match status" value="1"/>
</dbReference>
<dbReference type="InterPro" id="IPR025943">
    <property type="entry name" value="Sigma_54_int_dom_ATP-bd_2"/>
</dbReference>
<keyword evidence="2" id="KW-0963">Cytoplasm</keyword>
<dbReference type="InterPro" id="IPR029016">
    <property type="entry name" value="GAF-like_dom_sf"/>
</dbReference>
<dbReference type="CDD" id="cd00009">
    <property type="entry name" value="AAA"/>
    <property type="match status" value="1"/>
</dbReference>
<name>A0ABY2EU92_9GAMM</name>
<keyword evidence="10" id="KW-0010">Activator</keyword>
<dbReference type="Gene3D" id="3.40.50.300">
    <property type="entry name" value="P-loop containing nucleotide triphosphate hydrolases"/>
    <property type="match status" value="1"/>
</dbReference>
<comment type="subcellular location">
    <subcellularLocation>
        <location evidence="1">Cytoplasm</location>
    </subcellularLocation>
</comment>
<evidence type="ECO:0000256" key="9">
    <source>
        <dbReference type="ARBA" id="ARBA00023125"/>
    </source>
</evidence>
<organism evidence="13 14">
    <name type="scientific">Oceanimonas baumannii</name>
    <dbReference type="NCBI Taxonomy" id="129578"/>
    <lineage>
        <taxon>Bacteria</taxon>
        <taxon>Pseudomonadati</taxon>
        <taxon>Pseudomonadota</taxon>
        <taxon>Gammaproteobacteria</taxon>
        <taxon>Aeromonadales</taxon>
        <taxon>Aeromonadaceae</taxon>
        <taxon>Oceanimonas</taxon>
    </lineage>
</organism>
<dbReference type="PROSITE" id="PS00688">
    <property type="entry name" value="SIGMA54_INTERACT_3"/>
    <property type="match status" value="1"/>
</dbReference>
<dbReference type="PRINTS" id="PR01590">
    <property type="entry name" value="HTHFIS"/>
</dbReference>
<dbReference type="InterPro" id="IPR025662">
    <property type="entry name" value="Sigma_54_int_dom_ATP-bd_1"/>
</dbReference>
<dbReference type="InterPro" id="IPR027417">
    <property type="entry name" value="P-loop_NTPase"/>
</dbReference>
<evidence type="ECO:0000256" key="5">
    <source>
        <dbReference type="ARBA" id="ARBA00022741"/>
    </source>
</evidence>
<keyword evidence="9" id="KW-0238">DNA-binding</keyword>
<keyword evidence="6" id="KW-0067">ATP-binding</keyword>
<dbReference type="PANTHER" id="PTHR32071">
    <property type="entry name" value="TRANSCRIPTIONAL REGULATORY PROTEIN"/>
    <property type="match status" value="1"/>
</dbReference>
<feature type="domain" description="Sigma-54 factor interaction" evidence="12">
    <location>
        <begin position="204"/>
        <end position="433"/>
    </location>
</feature>
<evidence type="ECO:0000313" key="13">
    <source>
        <dbReference type="EMBL" id="TDW54024.1"/>
    </source>
</evidence>